<accession>A0A8T0GGB1</accession>
<dbReference type="SMART" id="SM00855">
    <property type="entry name" value="PGAM"/>
    <property type="match status" value="1"/>
</dbReference>
<comment type="caution">
    <text evidence="3">The sequence shown here is derived from an EMBL/GenBank/DDBJ whole genome shotgun (WGS) entry which is preliminary data.</text>
</comment>
<reference evidence="3 4" key="1">
    <citation type="submission" date="2020-06" db="EMBL/GenBank/DDBJ databases">
        <title>WGS assembly of Ceratodon purpureus strain R40.</title>
        <authorList>
            <person name="Carey S.B."/>
            <person name="Jenkins J."/>
            <person name="Shu S."/>
            <person name="Lovell J.T."/>
            <person name="Sreedasyam A."/>
            <person name="Maumus F."/>
            <person name="Tiley G.P."/>
            <person name="Fernandez-Pozo N."/>
            <person name="Barry K."/>
            <person name="Chen C."/>
            <person name="Wang M."/>
            <person name="Lipzen A."/>
            <person name="Daum C."/>
            <person name="Saski C.A."/>
            <person name="Payton A.C."/>
            <person name="Mcbreen J.C."/>
            <person name="Conrad R.E."/>
            <person name="Kollar L.M."/>
            <person name="Olsson S."/>
            <person name="Huttunen S."/>
            <person name="Landis J.B."/>
            <person name="Wickett N.J."/>
            <person name="Johnson M.G."/>
            <person name="Rensing S.A."/>
            <person name="Grimwood J."/>
            <person name="Schmutz J."/>
            <person name="Mcdaniel S.F."/>
        </authorList>
    </citation>
    <scope>NUCLEOTIDE SEQUENCE [LARGE SCALE GENOMIC DNA]</scope>
    <source>
        <strain evidence="3 4">R40</strain>
    </source>
</reference>
<dbReference type="SUPFAM" id="SSF53254">
    <property type="entry name" value="Phosphoglycerate mutase-like"/>
    <property type="match status" value="1"/>
</dbReference>
<evidence type="ECO:0008006" key="5">
    <source>
        <dbReference type="Google" id="ProtNLM"/>
    </source>
</evidence>
<gene>
    <name evidence="3" type="ORF">KC19_11G123000</name>
</gene>
<comment type="similarity">
    <text evidence="1">Belongs to the phosphoglycerate mutase family.</text>
</comment>
<dbReference type="PANTHER" id="PTHR48100:SF1">
    <property type="entry name" value="HISTIDINE PHOSPHATASE FAMILY PROTEIN-RELATED"/>
    <property type="match status" value="1"/>
</dbReference>
<dbReference type="Proteomes" id="UP000822688">
    <property type="component" value="Chromosome 11"/>
</dbReference>
<dbReference type="AlphaFoldDB" id="A0A8T0GGB1"/>
<protein>
    <recommendedName>
        <fullName evidence="5">Phosphoglycerate mutase-like protein</fullName>
    </recommendedName>
</protein>
<dbReference type="CDD" id="cd07067">
    <property type="entry name" value="HP_PGM_like"/>
    <property type="match status" value="1"/>
</dbReference>
<proteinExistence type="inferred from homology"/>
<evidence type="ECO:0000313" key="3">
    <source>
        <dbReference type="EMBL" id="KAG0557354.1"/>
    </source>
</evidence>
<name>A0A8T0GGB1_CERPU</name>
<feature type="compositionally biased region" description="Basic and acidic residues" evidence="2">
    <location>
        <begin position="342"/>
        <end position="353"/>
    </location>
</feature>
<evidence type="ECO:0000313" key="4">
    <source>
        <dbReference type="Proteomes" id="UP000822688"/>
    </source>
</evidence>
<dbReference type="EMBL" id="CM026432">
    <property type="protein sequence ID" value="KAG0557354.1"/>
    <property type="molecule type" value="Genomic_DNA"/>
</dbReference>
<evidence type="ECO:0000256" key="2">
    <source>
        <dbReference type="SAM" id="MobiDB-lite"/>
    </source>
</evidence>
<dbReference type="Pfam" id="PF00300">
    <property type="entry name" value="His_Phos_1"/>
    <property type="match status" value="1"/>
</dbReference>
<keyword evidence="4" id="KW-1185">Reference proteome</keyword>
<evidence type="ECO:0000256" key="1">
    <source>
        <dbReference type="ARBA" id="ARBA00038362"/>
    </source>
</evidence>
<dbReference type="GO" id="GO:0016791">
    <property type="term" value="F:phosphatase activity"/>
    <property type="evidence" value="ECO:0007669"/>
    <property type="project" value="TreeGrafter"/>
</dbReference>
<dbReference type="InterPro" id="IPR029033">
    <property type="entry name" value="His_PPase_superfam"/>
</dbReference>
<dbReference type="GO" id="GO:0005737">
    <property type="term" value="C:cytoplasm"/>
    <property type="evidence" value="ECO:0007669"/>
    <property type="project" value="TreeGrafter"/>
</dbReference>
<dbReference type="InterPro" id="IPR013078">
    <property type="entry name" value="His_Pase_superF_clade-1"/>
</dbReference>
<feature type="region of interest" description="Disordered" evidence="2">
    <location>
        <begin position="289"/>
        <end position="353"/>
    </location>
</feature>
<sequence>MAKKTPPTPKIAAASSFAEPSMYPLHRCKILHAVRHGQGFHNIAGDKDLKQYESWDFMDASLSELGWQQAEALHEHMVKTHIRNHVELVIVSPLLRTLQTAVGVWGGGTLLAGEPPHSALMAPGVGQYQHLPVSSAGCPPFVANEWCREQNGVHPCDKRSSISSYKANFPAIDFTQIETDEDTWWHATNRETQDEILTRARVFLKWILDRTETRIGVVSHSSFLYHLVHLFGEDCSDVVRKELQTGFRNCEMRSFLICDRRATAESKAYNSDFRGGLFFNNQVAIEKAGRNSNKTRVGKHKHKHKQKHAAEPNSDDDDVDGDGWFQVANPNDLATGSRKASRRDSHAHEDESA</sequence>
<dbReference type="InterPro" id="IPR050275">
    <property type="entry name" value="PGM_Phosphatase"/>
</dbReference>
<dbReference type="PANTHER" id="PTHR48100">
    <property type="entry name" value="BROAD-SPECIFICITY PHOSPHATASE YOR283W-RELATED"/>
    <property type="match status" value="1"/>
</dbReference>
<dbReference type="Gene3D" id="3.40.50.1240">
    <property type="entry name" value="Phosphoglycerate mutase-like"/>
    <property type="match status" value="1"/>
</dbReference>
<organism evidence="3 4">
    <name type="scientific">Ceratodon purpureus</name>
    <name type="common">Fire moss</name>
    <name type="synonym">Dicranum purpureum</name>
    <dbReference type="NCBI Taxonomy" id="3225"/>
    <lineage>
        <taxon>Eukaryota</taxon>
        <taxon>Viridiplantae</taxon>
        <taxon>Streptophyta</taxon>
        <taxon>Embryophyta</taxon>
        <taxon>Bryophyta</taxon>
        <taxon>Bryophytina</taxon>
        <taxon>Bryopsida</taxon>
        <taxon>Dicranidae</taxon>
        <taxon>Pseudoditrichales</taxon>
        <taxon>Ditrichaceae</taxon>
        <taxon>Ceratodon</taxon>
    </lineage>
</organism>
<feature type="compositionally biased region" description="Basic residues" evidence="2">
    <location>
        <begin position="296"/>
        <end position="307"/>
    </location>
</feature>